<dbReference type="GO" id="GO:0019029">
    <property type="term" value="C:helical viral capsid"/>
    <property type="evidence" value="ECO:0007669"/>
    <property type="project" value="UniProtKB-KW"/>
</dbReference>
<comment type="subunit">
    <text evidence="9">Homomultimer; forms the nucleocapsid. Binds to the viral genomic RNA. N0 interacts with the phosphoprotein (via N-terminus); this interaction allows P to chaperon N0 to avoid N polymerization before encapsidation. Interacts as N-RNA template with the phosphoprotein (via C-terminus); this interaction positions the polymerase on the template.</text>
</comment>
<evidence type="ECO:0000256" key="5">
    <source>
        <dbReference type="ARBA" id="ARBA00022884"/>
    </source>
</evidence>
<evidence type="ECO:0000256" key="3">
    <source>
        <dbReference type="ARBA" id="ARBA00022561"/>
    </source>
</evidence>
<reference evidence="12" key="2">
    <citation type="journal article" date="2021" name="Virology (Lond)">
        <title>Novel Paju Apodemus paramyxovirus 1 and 2, harbored by Apodemus agrarius in the Republic of Korea.</title>
        <authorList>
            <person name="Lee S.H."/>
            <person name="No J.S."/>
            <person name="Kim K."/>
            <person name="Budhathoki S."/>
            <person name="Park K."/>
            <person name="Lee G.Y."/>
            <person name="Cho S."/>
            <person name="Kim B.H."/>
            <person name="Cho S."/>
            <person name="Kim J."/>
            <person name="Lee J."/>
            <person name="Cho S.H."/>
            <person name="Kim H.C."/>
            <person name="Klein T.A."/>
            <person name="Uhm C.S."/>
            <person name="Kim W.K."/>
            <person name="Song J.W."/>
        </authorList>
    </citation>
    <scope>NUCLEOTIDE SEQUENCE</scope>
    <source>
        <strain evidence="11">Aa17-154</strain>
        <strain evidence="12">Aa17-166</strain>
    </source>
</reference>
<comment type="subcellular location">
    <subcellularLocation>
        <location evidence="9">Virion</location>
    </subcellularLocation>
    <subcellularLocation>
        <location evidence="9">Host cytoplasm</location>
    </subcellularLocation>
</comment>
<evidence type="ECO:0000256" key="4">
    <source>
        <dbReference type="ARBA" id="ARBA00022844"/>
    </source>
</evidence>
<dbReference type="GO" id="GO:0030430">
    <property type="term" value="C:host cell cytoplasm"/>
    <property type="evidence" value="ECO:0007669"/>
    <property type="project" value="UniProtKB-SubCell"/>
</dbReference>
<dbReference type="Pfam" id="PF00973">
    <property type="entry name" value="Paramyxo_ncap"/>
    <property type="match status" value="1"/>
</dbReference>
<dbReference type="InterPro" id="IPR002021">
    <property type="entry name" value="Paramyx_ncap"/>
</dbReference>
<keyword evidence="4 9" id="KW-0946">Virion</keyword>
<keyword evidence="3 9" id="KW-0167">Capsid protein</keyword>
<reference evidence="12" key="1">
    <citation type="submission" date="2020-07" db="EMBL/GenBank/DDBJ databases">
        <authorList>
            <person name="Song J.-W."/>
        </authorList>
    </citation>
    <scope>NUCLEOTIDE SEQUENCE</scope>
    <source>
        <strain evidence="11">Aa17-154</strain>
        <strain evidence="12">Aa17-166</strain>
    </source>
</reference>
<evidence type="ECO:0000313" key="11">
    <source>
        <dbReference type="EMBL" id="QXU63470.1"/>
    </source>
</evidence>
<dbReference type="EMBL" id="MT823464">
    <property type="protein sequence ID" value="QXU63478.1"/>
    <property type="molecule type" value="Viral_cRNA"/>
</dbReference>
<keyword evidence="7 9" id="KW-1035">Host cytoplasm</keyword>
<keyword evidence="2 9" id="KW-1139">Helical capsid protein</keyword>
<dbReference type="GO" id="GO:0003723">
    <property type="term" value="F:RNA binding"/>
    <property type="evidence" value="ECO:0007669"/>
    <property type="project" value="UniProtKB-KW"/>
</dbReference>
<feature type="compositionally biased region" description="Polar residues" evidence="10">
    <location>
        <begin position="516"/>
        <end position="528"/>
    </location>
</feature>
<proteinExistence type="inferred from homology"/>
<dbReference type="GO" id="GO:1990904">
    <property type="term" value="C:ribonucleoprotein complex"/>
    <property type="evidence" value="ECO:0007669"/>
    <property type="project" value="UniProtKB-KW"/>
</dbReference>
<feature type="compositionally biased region" description="Basic and acidic residues" evidence="10">
    <location>
        <begin position="505"/>
        <end position="515"/>
    </location>
</feature>
<organism evidence="12">
    <name type="scientific">Jeilongvirus sp</name>
    <dbReference type="NCBI Taxonomy" id="2686070"/>
    <lineage>
        <taxon>Viruses</taxon>
        <taxon>Riboviria</taxon>
        <taxon>Orthornavirae</taxon>
        <taxon>Negarnaviricota</taxon>
        <taxon>Haploviricotina</taxon>
        <taxon>Monjiviricetes</taxon>
        <taxon>Mononegavirales</taxon>
        <taxon>Paramyxoviridae</taxon>
        <taxon>Orthoparamyxovirinae</taxon>
        <taxon>Jeilongvirus</taxon>
    </lineage>
</organism>
<dbReference type="GO" id="GO:0005198">
    <property type="term" value="F:structural molecule activity"/>
    <property type="evidence" value="ECO:0007669"/>
    <property type="project" value="InterPro"/>
</dbReference>
<evidence type="ECO:0000256" key="6">
    <source>
        <dbReference type="ARBA" id="ARBA00023086"/>
    </source>
</evidence>
<keyword evidence="8 9" id="KW-0687">Ribonucleoprotein</keyword>
<evidence type="ECO:0000256" key="7">
    <source>
        <dbReference type="ARBA" id="ARBA00023200"/>
    </source>
</evidence>
<evidence type="ECO:0000256" key="8">
    <source>
        <dbReference type="ARBA" id="ARBA00023274"/>
    </source>
</evidence>
<keyword evidence="5 9" id="KW-0694">RNA-binding</keyword>
<comment type="function">
    <text evidence="9">Forms the helical nucleocapsid (NC), protecting the genome from nucleases.</text>
</comment>
<evidence type="ECO:0000256" key="9">
    <source>
        <dbReference type="RuleBase" id="RU361245"/>
    </source>
</evidence>
<protein>
    <recommendedName>
        <fullName evidence="9">Nucleocapsid</fullName>
    </recommendedName>
    <alternativeName>
        <fullName evidence="9">Nucleocapsid protein</fullName>
    </alternativeName>
</protein>
<feature type="compositionally biased region" description="Basic residues" evidence="10">
    <location>
        <begin position="439"/>
        <end position="450"/>
    </location>
</feature>
<dbReference type="GO" id="GO:0019013">
    <property type="term" value="C:viral nucleocapsid"/>
    <property type="evidence" value="ECO:0007669"/>
    <property type="project" value="UniProtKB-KW"/>
</dbReference>
<evidence type="ECO:0000256" key="2">
    <source>
        <dbReference type="ARBA" id="ARBA00022497"/>
    </source>
</evidence>
<comment type="similarity">
    <text evidence="1 9">Belongs to the paramyxoviruses nucleocapsid family.</text>
</comment>
<evidence type="ECO:0000256" key="1">
    <source>
        <dbReference type="ARBA" id="ARBA00007642"/>
    </source>
</evidence>
<accession>A0A8F7GQ59</accession>
<evidence type="ECO:0000256" key="10">
    <source>
        <dbReference type="SAM" id="MobiDB-lite"/>
    </source>
</evidence>
<feature type="region of interest" description="Disordered" evidence="10">
    <location>
        <begin position="423"/>
        <end position="474"/>
    </location>
</feature>
<feature type="region of interest" description="Disordered" evidence="10">
    <location>
        <begin position="486"/>
        <end position="539"/>
    </location>
</feature>
<evidence type="ECO:0000313" key="12">
    <source>
        <dbReference type="EMBL" id="QXU63478.1"/>
    </source>
</evidence>
<dbReference type="EMBL" id="MT823463">
    <property type="protein sequence ID" value="QXU63470.1"/>
    <property type="molecule type" value="Viral_cRNA"/>
</dbReference>
<name>A0A8F7GQ59_9MONO</name>
<sequence>MSRLNTALSEFREFKNRPSVKSNLSTTLNGVKKKVVILVPTTRDPQKRWRITVFLLKLVWSARASGSMVTGAFISLLTIFAEHPAQMIRALSNDPDLEAQIAEIKDAPDDKPLLATRGQNLKAEEDMYQRIAQAGPTGYSDDFPFANSRPQDIEATNTEQLQIGIASITMQIWVLLSKAVTAPDNAPDAEGRRWVKFLQQKRVVKDYQLSSEWLNQARDYISADLSIRRFMVEILLEIRRTSGIKSRIVQMIDDIGNYIQEAGMAGFFLTIKYGIETRYPTLALNEFQSDLNTVLDLMKAYKEFGERAPFMVILEESAQTKFAPGNYTLLWSYAMGVGSALDSSMANLNFTRNYLMMNYFRLGQDTVIKMEGNLDQNMANELGVTSGQVEAVRALLNQEGTTKTPGNMPNKSFVVSDVLFDDEGAEGGASSDEEERAKPPIRRGRERSRSRPPVQPPPRQVITPAMKKQPSAEAKNIFAGKVSKIMAASKNRRQDLEDEGYNESRQNDEDIEQIRPTRSQLVYTNTSKGRTDMDVMNDA</sequence>
<keyword evidence="6 9" id="KW-0543">Viral nucleoprotein</keyword>